<feature type="region of interest" description="Disordered" evidence="1">
    <location>
        <begin position="98"/>
        <end position="124"/>
    </location>
</feature>
<accession>A0A1J9P3N6</accession>
<organism evidence="2 3">
    <name type="scientific">Emergomyces pasteurianus Ep9510</name>
    <dbReference type="NCBI Taxonomy" id="1447872"/>
    <lineage>
        <taxon>Eukaryota</taxon>
        <taxon>Fungi</taxon>
        <taxon>Dikarya</taxon>
        <taxon>Ascomycota</taxon>
        <taxon>Pezizomycotina</taxon>
        <taxon>Eurotiomycetes</taxon>
        <taxon>Eurotiomycetidae</taxon>
        <taxon>Onygenales</taxon>
        <taxon>Ajellomycetaceae</taxon>
        <taxon>Emergomyces</taxon>
    </lineage>
</organism>
<feature type="compositionally biased region" description="Acidic residues" evidence="1">
    <location>
        <begin position="340"/>
        <end position="350"/>
    </location>
</feature>
<gene>
    <name evidence="2" type="ORF">AJ78_08146</name>
</gene>
<feature type="compositionally biased region" description="Acidic residues" evidence="1">
    <location>
        <begin position="99"/>
        <end position="115"/>
    </location>
</feature>
<keyword evidence="3" id="KW-1185">Reference proteome</keyword>
<dbReference type="Proteomes" id="UP000182235">
    <property type="component" value="Unassembled WGS sequence"/>
</dbReference>
<dbReference type="OrthoDB" id="4188857at2759"/>
<name>A0A1J9P3N6_9EURO</name>
<dbReference type="AlphaFoldDB" id="A0A1J9P3N6"/>
<evidence type="ECO:0000313" key="3">
    <source>
        <dbReference type="Proteomes" id="UP000182235"/>
    </source>
</evidence>
<evidence type="ECO:0000313" key="2">
    <source>
        <dbReference type="EMBL" id="OJD10992.1"/>
    </source>
</evidence>
<dbReference type="EMBL" id="LGRN01000638">
    <property type="protein sequence ID" value="OJD10992.1"/>
    <property type="molecule type" value="Genomic_DNA"/>
</dbReference>
<reference evidence="2 3" key="1">
    <citation type="submission" date="2015-07" db="EMBL/GenBank/DDBJ databases">
        <title>Emmonsia species relationships and genome sequence.</title>
        <authorList>
            <consortium name="The Broad Institute Genomics Platform"/>
            <person name="Cuomo C.A."/>
            <person name="Munoz J.F."/>
            <person name="Imamovic A."/>
            <person name="Priest M.E."/>
            <person name="Young S."/>
            <person name="Clay O.K."/>
            <person name="McEwen J.G."/>
        </authorList>
    </citation>
    <scope>NUCLEOTIDE SEQUENCE [LARGE SCALE GENOMIC DNA]</scope>
    <source>
        <strain evidence="2 3">UAMH 9510</strain>
    </source>
</reference>
<evidence type="ECO:0000256" key="1">
    <source>
        <dbReference type="SAM" id="MobiDB-lite"/>
    </source>
</evidence>
<sequence length="434" mass="48780">MGSQHLSHLLNDGMTLAQRLMLSYRNWKIHDINLAATCDDIQQVLFFLRSLAYECRDIGGIDCETINVIEDNVNLCRRAIYDFETQVLSMRYRMLRVTEEEEEEEGEEEADDEESVDGKEGEEGGNAEWSFAPFMRPCPFDQAVHLAWKDVIDELQLVISVAVDVVLVVGDYYCDDRYDYADRCDEEIDCELPSPIVNGKHCVDQYPPAERLSECSDGGWHVDLDNARFWVEDMSFTPCLTKAEPSRHVGNIPLLLQLNAKDAGDFISPTSKIAHSCCFTQKSPPDIEDWLGNVTNQEAENYPAVDDSYHYDHHHRQKTIFADILDSGEEDREGSSADCSNDDDDDDDSECPSTSIIEFLDSPPRGSSTAAISPAAVDAFYQKQRIKAAERPDDWYFGDVAILVGGRGGVDEQVAEFQSGCLHRSQEGVLLTTP</sequence>
<proteinExistence type="predicted"/>
<comment type="caution">
    <text evidence="2">The sequence shown here is derived from an EMBL/GenBank/DDBJ whole genome shotgun (WGS) entry which is preliminary data.</text>
</comment>
<feature type="region of interest" description="Disordered" evidence="1">
    <location>
        <begin position="330"/>
        <end position="369"/>
    </location>
</feature>
<protein>
    <submittedName>
        <fullName evidence="2">Uncharacterized protein</fullName>
    </submittedName>
</protein>
<dbReference type="VEuPathDB" id="FungiDB:AJ78_08146"/>